<dbReference type="Proteomes" id="UP000091820">
    <property type="component" value="Unassembled WGS sequence"/>
</dbReference>
<sequence length="107" mass="12088">MWRFSVRYSAHVAPETVSAYWQMCTPYTEQHLNGKRRKNKRSLSNQRSCLLAVIVCPTIFVIIIIIIIIIVVVAVVIIVAIVVIVVAVAYTFRASTKFFLSAKVFVS</sequence>
<keyword evidence="1" id="KW-0472">Membrane</keyword>
<keyword evidence="1" id="KW-1133">Transmembrane helix</keyword>
<keyword evidence="1" id="KW-0812">Transmembrane</keyword>
<feature type="transmembrane region" description="Helical" evidence="1">
    <location>
        <begin position="75"/>
        <end position="92"/>
    </location>
</feature>
<name>A0A1A9WC91_9MUSC</name>
<dbReference type="VEuPathDB" id="VectorBase:GBRI014184"/>
<reference evidence="2" key="2">
    <citation type="submission" date="2020-05" db="UniProtKB">
        <authorList>
            <consortium name="EnsemblMetazoa"/>
        </authorList>
    </citation>
    <scope>IDENTIFICATION</scope>
    <source>
        <strain evidence="2">IAEA</strain>
    </source>
</reference>
<protein>
    <submittedName>
        <fullName evidence="2">Uncharacterized protein</fullName>
    </submittedName>
</protein>
<evidence type="ECO:0000313" key="2">
    <source>
        <dbReference type="EnsemblMetazoa" id="GBRI014184-PA"/>
    </source>
</evidence>
<organism evidence="2 3">
    <name type="scientific">Glossina brevipalpis</name>
    <dbReference type="NCBI Taxonomy" id="37001"/>
    <lineage>
        <taxon>Eukaryota</taxon>
        <taxon>Metazoa</taxon>
        <taxon>Ecdysozoa</taxon>
        <taxon>Arthropoda</taxon>
        <taxon>Hexapoda</taxon>
        <taxon>Insecta</taxon>
        <taxon>Pterygota</taxon>
        <taxon>Neoptera</taxon>
        <taxon>Endopterygota</taxon>
        <taxon>Diptera</taxon>
        <taxon>Brachycera</taxon>
        <taxon>Muscomorpha</taxon>
        <taxon>Hippoboscoidea</taxon>
        <taxon>Glossinidae</taxon>
        <taxon>Glossina</taxon>
    </lineage>
</organism>
<accession>A0A1A9WC91</accession>
<dbReference type="EnsemblMetazoa" id="GBRI014184-RA">
    <property type="protein sequence ID" value="GBRI014184-PA"/>
    <property type="gene ID" value="GBRI014184"/>
</dbReference>
<feature type="transmembrane region" description="Helical" evidence="1">
    <location>
        <begin position="48"/>
        <end position="69"/>
    </location>
</feature>
<keyword evidence="3" id="KW-1185">Reference proteome</keyword>
<evidence type="ECO:0000256" key="1">
    <source>
        <dbReference type="SAM" id="Phobius"/>
    </source>
</evidence>
<proteinExistence type="predicted"/>
<evidence type="ECO:0000313" key="3">
    <source>
        <dbReference type="Proteomes" id="UP000091820"/>
    </source>
</evidence>
<dbReference type="AlphaFoldDB" id="A0A1A9WC91"/>
<reference evidence="3" key="1">
    <citation type="submission" date="2014-03" db="EMBL/GenBank/DDBJ databases">
        <authorList>
            <person name="Aksoy S."/>
            <person name="Warren W."/>
            <person name="Wilson R.K."/>
        </authorList>
    </citation>
    <scope>NUCLEOTIDE SEQUENCE [LARGE SCALE GENOMIC DNA]</scope>
    <source>
        <strain evidence="3">IAEA</strain>
    </source>
</reference>